<gene>
    <name evidence="1" type="ORF">BVDSYZ_11255</name>
</gene>
<dbReference type="Proteomes" id="UP000250069">
    <property type="component" value="Chromosome"/>
</dbReference>
<evidence type="ECO:0000313" key="2">
    <source>
        <dbReference type="Proteomes" id="UP000250069"/>
    </source>
</evidence>
<name>A0ABC8D9P8_BACVE</name>
<evidence type="ECO:0000313" key="1">
    <source>
        <dbReference type="EMBL" id="AWX72568.1"/>
    </source>
</evidence>
<reference evidence="1 2" key="1">
    <citation type="submission" date="2018-06" db="EMBL/GenBank/DDBJ databases">
        <title>Complete Genome Sequence of Bacillus velezensis DSYZ, a Plant Growth-Promoting Rhizobacterium with Antifungal Activity.</title>
        <authorList>
            <person name="Du B."/>
            <person name="Ding Y."/>
            <person name="Liu K."/>
            <person name="Yao L."/>
            <person name="Wang C."/>
            <person name="Li H."/>
            <person name="Liu H."/>
        </authorList>
    </citation>
    <scope>NUCLEOTIDE SEQUENCE [LARGE SCALE GENOMIC DNA]</scope>
    <source>
        <strain evidence="1 2">DSYZ</strain>
    </source>
</reference>
<accession>A0ABC8D9P8</accession>
<dbReference type="AlphaFoldDB" id="A0ABC8D9P8"/>
<dbReference type="EMBL" id="CP030150">
    <property type="protein sequence ID" value="AWX72568.1"/>
    <property type="molecule type" value="Genomic_DNA"/>
</dbReference>
<proteinExistence type="predicted"/>
<sequence length="392" mass="44628">MAETKKYVRIKKASIEGAWYADKLGQIFEVYYENSVALGAVCYGYYSVLREDGELIITEKRPAKVGERVLITGAYAYTGCPYKNGDINNVKTADEYGHILVEEHSVSLLRREYEVIVNNEVENEEADGMENVNQTAIDSASTVFEKVGEDYIGSKSRFSDILIGAPYSEAFVKAYANERKDVLVIPQTIEYTAFLHNEEMKKVAKRGQEEIKDRAQARRDEIVEQAKADVEGLREHGFYHTGIDSSKGNETYQGKVYYVEFIVDSKERKVTALVRRLNDKAPRHVGRAKAAPDDCFNVHIGKAIALRRALGLKVPDEYLNAPQPTEVRVGDVVRGKYEESYYQYESRLFGDSYEEQIKEIDDGKFRYISGYYDFIDSVDLTIIDDSREEVSE</sequence>
<protein>
    <submittedName>
        <fullName evidence="1">Uncharacterized protein</fullName>
    </submittedName>
</protein>
<organism evidence="1 2">
    <name type="scientific">Bacillus velezensis</name>
    <dbReference type="NCBI Taxonomy" id="492670"/>
    <lineage>
        <taxon>Bacteria</taxon>
        <taxon>Bacillati</taxon>
        <taxon>Bacillota</taxon>
        <taxon>Bacilli</taxon>
        <taxon>Bacillales</taxon>
        <taxon>Bacillaceae</taxon>
        <taxon>Bacillus</taxon>
        <taxon>Bacillus amyloliquefaciens group</taxon>
    </lineage>
</organism>
<dbReference type="RefSeq" id="WP_062623395.1">
    <property type="nucleotide sequence ID" value="NZ_CP015443.1"/>
</dbReference>